<dbReference type="InterPro" id="IPR038407">
    <property type="entry name" value="v-SNARE_N_sf"/>
</dbReference>
<sequence length="749" mass="85377">MSNPLDTDAGSELFSSYEAELKLVQADLNQKLDQIPDLTGEPRKAAISQAERALEEANELLDQMRLEKQNIPSATRTKVNQRFRNHESDVDVSNRKLKTLKNDRSALFGSRYSDNPNDVQLEQRQQLLSGTDRLDRSSQRLKASQALANETEAIGASTLADLHRQRETIQHTHDTLIQSEGFVDRSVKTLRGMSRRMATNRIITVAIITVLVLLIIAVIRAFLLLDRGKSDVSVCWDCRPPGDSGELDHGTSIFVYCIVGVLYRLYFHPLSKFPGPKLAAATLWSEFYYDCIQSGQYFVKIAQWHERYGSIVRIGPNEIHIDDPEYYDTVFSYGNVRNKDPFYTAQFNTPDTGFGAADHHVHRMRRAALNPFFSKASINRLSPMLTTMVEKLSSRLEEFRNSNQPLRIRLPFQCFTADVVTLYATNRCWNHLDVPDFSPSWAETFVALSMLGKWAKFFPRIYTFMEWTPRWMLSRYAPGVILTLDHHDKIRNQIKEILSGSLPPVDTPVDGFPRTVFHNFINSSLPQSEKRFENMSQEAFNVIGAGTDTTANTLMILMYYLGLDRIRCEKLREELRSVGLRREEEGGARITELGMVERLGYLNACTLEGLRLSYGVSSRLARIAPNEDLKYGKWNIPAGTPVGMSTMLQHHNEKIFPSSHQFIPERWLLSDGTINHALERYLVSFSRGTRSCIGQLLAKAEIHIALATVVSRFNIQIYDTEFDRDVKIKRDFFLPQPGTDSKSVRVLLS</sequence>
<feature type="domain" description="T-SNARE coiled-coil homology" evidence="20">
    <location>
        <begin position="126"/>
        <end position="193"/>
    </location>
</feature>
<dbReference type="SUPFAM" id="SSF48264">
    <property type="entry name" value="Cytochrome P450"/>
    <property type="match status" value="1"/>
</dbReference>
<evidence type="ECO:0000313" key="22">
    <source>
        <dbReference type="Proteomes" id="UP000326757"/>
    </source>
</evidence>
<dbReference type="FunFam" id="1.10.630.10:FF:000069">
    <property type="entry name" value="Cytochrome P450, putative (Eurofung)"/>
    <property type="match status" value="1"/>
</dbReference>
<keyword evidence="13" id="KW-0843">Virulence</keyword>
<dbReference type="SUPFAM" id="SSF47661">
    <property type="entry name" value="t-snare proteins"/>
    <property type="match status" value="1"/>
</dbReference>
<evidence type="ECO:0000256" key="13">
    <source>
        <dbReference type="ARBA" id="ARBA00023026"/>
    </source>
</evidence>
<protein>
    <recommendedName>
        <fullName evidence="20">t-SNARE coiled-coil homology domain-containing protein</fullName>
    </recommendedName>
</protein>
<dbReference type="InterPro" id="IPR036396">
    <property type="entry name" value="Cyt_P450_sf"/>
</dbReference>
<dbReference type="InterPro" id="IPR001128">
    <property type="entry name" value="Cyt_P450"/>
</dbReference>
<dbReference type="PRINTS" id="PR00385">
    <property type="entry name" value="P450"/>
</dbReference>
<evidence type="ECO:0000256" key="19">
    <source>
        <dbReference type="SAM" id="Phobius"/>
    </source>
</evidence>
<gene>
    <name evidence="21" type="ORF">EYC80_010222</name>
</gene>
<dbReference type="FunFam" id="1.20.5.110:FF:000002">
    <property type="entry name" value="Vesicle transport through interaction with t-SNAREsB"/>
    <property type="match status" value="1"/>
</dbReference>
<dbReference type="OrthoDB" id="3945418at2759"/>
<organism evidence="21 22">
    <name type="scientific">Monilinia laxa</name>
    <name type="common">Brown rot fungus</name>
    <name type="synonym">Sclerotinia laxa</name>
    <dbReference type="NCBI Taxonomy" id="61186"/>
    <lineage>
        <taxon>Eukaryota</taxon>
        <taxon>Fungi</taxon>
        <taxon>Dikarya</taxon>
        <taxon>Ascomycota</taxon>
        <taxon>Pezizomycotina</taxon>
        <taxon>Leotiomycetes</taxon>
        <taxon>Helotiales</taxon>
        <taxon>Sclerotiniaceae</taxon>
        <taxon>Monilinia</taxon>
    </lineage>
</organism>
<name>A0A5N6JPV3_MONLA</name>
<comment type="similarity">
    <text evidence="4">Belongs to the cytochrome P450 family.</text>
</comment>
<comment type="cofactor">
    <cofactor evidence="1 17">
        <name>heme</name>
        <dbReference type="ChEBI" id="CHEBI:30413"/>
    </cofactor>
</comment>
<dbReference type="PROSITE" id="PS00086">
    <property type="entry name" value="CYTOCHROME_P450"/>
    <property type="match status" value="1"/>
</dbReference>
<dbReference type="Gene3D" id="1.20.58.400">
    <property type="entry name" value="t-snare proteins"/>
    <property type="match status" value="1"/>
</dbReference>
<keyword evidence="9" id="KW-0653">Protein transport</keyword>
<dbReference type="InterPro" id="IPR000727">
    <property type="entry name" value="T_SNARE_dom"/>
</dbReference>
<comment type="subcellular location">
    <subcellularLocation>
        <location evidence="2">Membrane</location>
        <topology evidence="2">Single-pass type IV membrane protein</topology>
    </subcellularLocation>
</comment>
<dbReference type="GO" id="GO:0020037">
    <property type="term" value="F:heme binding"/>
    <property type="evidence" value="ECO:0007669"/>
    <property type="project" value="InterPro"/>
</dbReference>
<dbReference type="InterPro" id="IPR002401">
    <property type="entry name" value="Cyt_P450_E_grp-I"/>
</dbReference>
<dbReference type="PANTHER" id="PTHR24305:SF157">
    <property type="entry name" value="N-ACETYLTRYPTOPHAN 6-HYDROXYLASE IVOC-RELATED"/>
    <property type="match status" value="1"/>
</dbReference>
<dbReference type="CDD" id="cd15862">
    <property type="entry name" value="SNARE_Vti1"/>
    <property type="match status" value="1"/>
</dbReference>
<evidence type="ECO:0000256" key="16">
    <source>
        <dbReference type="ARBA" id="ARBA00023136"/>
    </source>
</evidence>
<evidence type="ECO:0000256" key="2">
    <source>
        <dbReference type="ARBA" id="ARBA00004211"/>
    </source>
</evidence>
<dbReference type="FunFam" id="1.20.58.400:FF:000002">
    <property type="entry name" value="Vesicle transport v-SNARE protein"/>
    <property type="match status" value="1"/>
</dbReference>
<evidence type="ECO:0000256" key="15">
    <source>
        <dbReference type="ARBA" id="ARBA00023054"/>
    </source>
</evidence>
<accession>A0A5N6JPV3</accession>
<dbReference type="InterPro" id="IPR010989">
    <property type="entry name" value="SNARE"/>
</dbReference>
<dbReference type="Gene3D" id="1.20.5.110">
    <property type="match status" value="1"/>
</dbReference>
<evidence type="ECO:0000256" key="8">
    <source>
        <dbReference type="ARBA" id="ARBA00022723"/>
    </source>
</evidence>
<dbReference type="CDD" id="cd11062">
    <property type="entry name" value="CYP58-like"/>
    <property type="match status" value="1"/>
</dbReference>
<evidence type="ECO:0000256" key="4">
    <source>
        <dbReference type="ARBA" id="ARBA00010617"/>
    </source>
</evidence>
<feature type="binding site" description="axial binding residue" evidence="17">
    <location>
        <position position="692"/>
    </location>
    <ligand>
        <name>heme</name>
        <dbReference type="ChEBI" id="CHEBI:30413"/>
    </ligand>
    <ligandPart>
        <name>Fe</name>
        <dbReference type="ChEBI" id="CHEBI:18248"/>
    </ligandPart>
</feature>
<dbReference type="SMART" id="SM00397">
    <property type="entry name" value="t_SNARE"/>
    <property type="match status" value="1"/>
</dbReference>
<dbReference type="Proteomes" id="UP000326757">
    <property type="component" value="Unassembled WGS sequence"/>
</dbReference>
<dbReference type="PRINTS" id="PR00463">
    <property type="entry name" value="EP450I"/>
</dbReference>
<dbReference type="Pfam" id="PF00067">
    <property type="entry name" value="p450"/>
    <property type="match status" value="1"/>
</dbReference>
<keyword evidence="12 17" id="KW-0408">Iron</keyword>
<evidence type="ECO:0000313" key="21">
    <source>
        <dbReference type="EMBL" id="KAB8288221.1"/>
    </source>
</evidence>
<evidence type="ECO:0000256" key="9">
    <source>
        <dbReference type="ARBA" id="ARBA00022927"/>
    </source>
</evidence>
<evidence type="ECO:0000256" key="14">
    <source>
        <dbReference type="ARBA" id="ARBA00023033"/>
    </source>
</evidence>
<keyword evidence="5" id="KW-0813">Transport</keyword>
<dbReference type="GO" id="GO:0016705">
    <property type="term" value="F:oxidoreductase activity, acting on paired donors, with incorporation or reduction of molecular oxygen"/>
    <property type="evidence" value="ECO:0007669"/>
    <property type="project" value="InterPro"/>
</dbReference>
<dbReference type="GO" id="GO:0005737">
    <property type="term" value="C:cytoplasm"/>
    <property type="evidence" value="ECO:0007669"/>
    <property type="project" value="UniProtKB-ARBA"/>
</dbReference>
<dbReference type="Pfam" id="PF05008">
    <property type="entry name" value="V-SNARE"/>
    <property type="match status" value="1"/>
</dbReference>
<evidence type="ECO:0000256" key="7">
    <source>
        <dbReference type="ARBA" id="ARBA00022692"/>
    </source>
</evidence>
<evidence type="ECO:0000256" key="18">
    <source>
        <dbReference type="SAM" id="Coils"/>
    </source>
</evidence>
<evidence type="ECO:0000256" key="10">
    <source>
        <dbReference type="ARBA" id="ARBA00022989"/>
    </source>
</evidence>
<evidence type="ECO:0000256" key="3">
    <source>
        <dbReference type="ARBA" id="ARBA00006108"/>
    </source>
</evidence>
<dbReference type="InterPro" id="IPR007705">
    <property type="entry name" value="Vesicle_trsprt_v-SNARE_N"/>
</dbReference>
<keyword evidence="8 17" id="KW-0479">Metal-binding</keyword>
<dbReference type="InterPro" id="IPR017972">
    <property type="entry name" value="Cyt_P450_CS"/>
</dbReference>
<dbReference type="GO" id="GO:0005506">
    <property type="term" value="F:iron ion binding"/>
    <property type="evidence" value="ECO:0007669"/>
    <property type="project" value="InterPro"/>
</dbReference>
<dbReference type="GO" id="GO:0016020">
    <property type="term" value="C:membrane"/>
    <property type="evidence" value="ECO:0007669"/>
    <property type="project" value="UniProtKB-SubCell"/>
</dbReference>
<dbReference type="GO" id="GO:0016192">
    <property type="term" value="P:vesicle-mediated transport"/>
    <property type="evidence" value="ECO:0007669"/>
    <property type="project" value="InterPro"/>
</dbReference>
<proteinExistence type="inferred from homology"/>
<keyword evidence="11" id="KW-0560">Oxidoreductase</keyword>
<dbReference type="Gene3D" id="1.10.630.10">
    <property type="entry name" value="Cytochrome P450"/>
    <property type="match status" value="1"/>
</dbReference>
<reference evidence="21 22" key="1">
    <citation type="submission" date="2019-06" db="EMBL/GenBank/DDBJ databases">
        <title>Genome Sequence of the Brown Rot Fungal Pathogen Monilinia laxa.</title>
        <authorList>
            <person name="De Miccolis Angelini R.M."/>
            <person name="Landi L."/>
            <person name="Abate D."/>
            <person name="Pollastro S."/>
            <person name="Romanazzi G."/>
            <person name="Faretra F."/>
        </authorList>
    </citation>
    <scope>NUCLEOTIDE SEQUENCE [LARGE SCALE GENOMIC DNA]</scope>
    <source>
        <strain evidence="21 22">Mlax316</strain>
    </source>
</reference>
<keyword evidence="14" id="KW-0503">Monooxygenase</keyword>
<evidence type="ECO:0000256" key="11">
    <source>
        <dbReference type="ARBA" id="ARBA00023002"/>
    </source>
</evidence>
<dbReference type="EMBL" id="VIGI01000025">
    <property type="protein sequence ID" value="KAB8288221.1"/>
    <property type="molecule type" value="Genomic_DNA"/>
</dbReference>
<keyword evidence="10 19" id="KW-1133">Transmembrane helix</keyword>
<feature type="coiled-coil region" evidence="18">
    <location>
        <begin position="43"/>
        <end position="70"/>
    </location>
</feature>
<evidence type="ECO:0000256" key="17">
    <source>
        <dbReference type="PIRSR" id="PIRSR602401-1"/>
    </source>
</evidence>
<comment type="caution">
    <text evidence="21">The sequence shown here is derived from an EMBL/GenBank/DDBJ whole genome shotgun (WGS) entry which is preliminary data.</text>
</comment>
<keyword evidence="22" id="KW-1185">Reference proteome</keyword>
<evidence type="ECO:0000256" key="6">
    <source>
        <dbReference type="ARBA" id="ARBA00022617"/>
    </source>
</evidence>
<dbReference type="InterPro" id="IPR050121">
    <property type="entry name" value="Cytochrome_P450_monoxygenase"/>
</dbReference>
<dbReference type="Pfam" id="PF12352">
    <property type="entry name" value="V-SNARE_C"/>
    <property type="match status" value="1"/>
</dbReference>
<comment type="similarity">
    <text evidence="3">Belongs to the VTI1 family.</text>
</comment>
<dbReference type="PANTHER" id="PTHR24305">
    <property type="entry name" value="CYTOCHROME P450"/>
    <property type="match status" value="1"/>
</dbReference>
<feature type="transmembrane region" description="Helical" evidence="19">
    <location>
        <begin position="202"/>
        <end position="223"/>
    </location>
</feature>
<evidence type="ECO:0000259" key="20">
    <source>
        <dbReference type="SMART" id="SM00397"/>
    </source>
</evidence>
<keyword evidence="16 19" id="KW-0472">Membrane</keyword>
<evidence type="ECO:0000256" key="5">
    <source>
        <dbReference type="ARBA" id="ARBA00022448"/>
    </source>
</evidence>
<keyword evidence="7 19" id="KW-0812">Transmembrane</keyword>
<keyword evidence="6 17" id="KW-0349">Heme</keyword>
<evidence type="ECO:0000256" key="1">
    <source>
        <dbReference type="ARBA" id="ARBA00001971"/>
    </source>
</evidence>
<dbReference type="GO" id="GO:0006886">
    <property type="term" value="P:intracellular protein transport"/>
    <property type="evidence" value="ECO:0007669"/>
    <property type="project" value="InterPro"/>
</dbReference>
<dbReference type="SUPFAM" id="SSF58038">
    <property type="entry name" value="SNARE fusion complex"/>
    <property type="match status" value="1"/>
</dbReference>
<evidence type="ECO:0000256" key="12">
    <source>
        <dbReference type="ARBA" id="ARBA00023004"/>
    </source>
</evidence>
<dbReference type="AlphaFoldDB" id="A0A5N6JPV3"/>
<keyword evidence="15 18" id="KW-0175">Coiled coil</keyword>
<dbReference type="GO" id="GO:0004497">
    <property type="term" value="F:monooxygenase activity"/>
    <property type="evidence" value="ECO:0007669"/>
    <property type="project" value="UniProtKB-KW"/>
</dbReference>